<evidence type="ECO:0000259" key="3">
    <source>
        <dbReference type="Pfam" id="PF03358"/>
    </source>
</evidence>
<evidence type="ECO:0000256" key="1">
    <source>
        <dbReference type="ARBA" id="ARBA00001917"/>
    </source>
</evidence>
<feature type="domain" description="NADPH-dependent FMN reductase-like" evidence="3">
    <location>
        <begin position="2"/>
        <end position="143"/>
    </location>
</feature>
<proteinExistence type="predicted"/>
<dbReference type="InterPro" id="IPR050712">
    <property type="entry name" value="NAD(P)H-dep_reductase"/>
</dbReference>
<dbReference type="RefSeq" id="WP_373656551.1">
    <property type="nucleotide sequence ID" value="NZ_JBGUAW010000008.1"/>
</dbReference>
<name>A0ABV4TYW9_9GAMM</name>
<dbReference type="GO" id="GO:0016491">
    <property type="term" value="F:oxidoreductase activity"/>
    <property type="evidence" value="ECO:0007669"/>
    <property type="project" value="UniProtKB-KW"/>
</dbReference>
<dbReference type="InterPro" id="IPR005025">
    <property type="entry name" value="FMN_Rdtase-like_dom"/>
</dbReference>
<dbReference type="Gene3D" id="3.40.50.360">
    <property type="match status" value="1"/>
</dbReference>
<reference evidence="4 5" key="1">
    <citation type="submission" date="2024-08" db="EMBL/GenBank/DDBJ databases">
        <title>Whole-genome sequencing of halo(alkali)philic microorganisms from hypersaline lakes.</title>
        <authorList>
            <person name="Sorokin D.Y."/>
            <person name="Merkel A.Y."/>
            <person name="Messina E."/>
            <person name="Yakimov M."/>
        </authorList>
    </citation>
    <scope>NUCLEOTIDE SEQUENCE [LARGE SCALE GENOMIC DNA]</scope>
    <source>
        <strain evidence="4 5">Cl-TMA</strain>
    </source>
</reference>
<keyword evidence="5" id="KW-1185">Reference proteome</keyword>
<keyword evidence="2" id="KW-0288">FMN</keyword>
<dbReference type="PANTHER" id="PTHR30543">
    <property type="entry name" value="CHROMATE REDUCTASE"/>
    <property type="match status" value="1"/>
</dbReference>
<accession>A0ABV4TYW9</accession>
<sequence length="188" mass="20025">MAYLILEGSARPDSRTGLVARHLAGALEETAGQAVQRLQPGSHLDALMDGTVAGGPVEAFRPVVERVGAAEGVILVTPEYHGSYSAVVKLVLDNLGYPSVLRGKPVGVVALGAARFAGTRAADALLSVLAHIRARPFGRYLFFPAIQEQLSEAGDLHNPELQAEVADYIAEFHHFCSCTHEAERRSVS</sequence>
<dbReference type="PANTHER" id="PTHR30543:SF21">
    <property type="entry name" value="NAD(P)H-DEPENDENT FMN REDUCTASE LOT6"/>
    <property type="match status" value="1"/>
</dbReference>
<evidence type="ECO:0000313" key="5">
    <source>
        <dbReference type="Proteomes" id="UP001575181"/>
    </source>
</evidence>
<dbReference type="Pfam" id="PF03358">
    <property type="entry name" value="FMN_red"/>
    <property type="match status" value="1"/>
</dbReference>
<organism evidence="4 5">
    <name type="scientific">Thiohalorhabdus methylotrophus</name>
    <dbReference type="NCBI Taxonomy" id="3242694"/>
    <lineage>
        <taxon>Bacteria</taxon>
        <taxon>Pseudomonadati</taxon>
        <taxon>Pseudomonadota</taxon>
        <taxon>Gammaproteobacteria</taxon>
        <taxon>Thiohalorhabdales</taxon>
        <taxon>Thiohalorhabdaceae</taxon>
        <taxon>Thiohalorhabdus</taxon>
    </lineage>
</organism>
<gene>
    <name evidence="4" type="ORF">ACERLL_13185</name>
</gene>
<keyword evidence="2" id="KW-0285">Flavoprotein</keyword>
<comment type="cofactor">
    <cofactor evidence="1">
        <name>FMN</name>
        <dbReference type="ChEBI" id="CHEBI:58210"/>
    </cofactor>
</comment>
<dbReference type="InterPro" id="IPR029039">
    <property type="entry name" value="Flavoprotein-like_sf"/>
</dbReference>
<protein>
    <submittedName>
        <fullName evidence="4">NADPH-dependent FMN reductase</fullName>
        <ecNumber evidence="4">1.-.-.-</ecNumber>
    </submittedName>
</protein>
<dbReference type="EMBL" id="JBGUAW010000008">
    <property type="protein sequence ID" value="MFA9461775.1"/>
    <property type="molecule type" value="Genomic_DNA"/>
</dbReference>
<dbReference type="SUPFAM" id="SSF52218">
    <property type="entry name" value="Flavoproteins"/>
    <property type="match status" value="1"/>
</dbReference>
<keyword evidence="4" id="KW-0560">Oxidoreductase</keyword>
<evidence type="ECO:0000256" key="2">
    <source>
        <dbReference type="ARBA" id="ARBA00022643"/>
    </source>
</evidence>
<evidence type="ECO:0000313" key="4">
    <source>
        <dbReference type="EMBL" id="MFA9461775.1"/>
    </source>
</evidence>
<comment type="caution">
    <text evidence="4">The sequence shown here is derived from an EMBL/GenBank/DDBJ whole genome shotgun (WGS) entry which is preliminary data.</text>
</comment>
<dbReference type="Proteomes" id="UP001575181">
    <property type="component" value="Unassembled WGS sequence"/>
</dbReference>
<dbReference type="EC" id="1.-.-.-" evidence="4"/>